<protein>
    <recommendedName>
        <fullName evidence="4">Lipoprotein</fullName>
    </recommendedName>
</protein>
<dbReference type="EMBL" id="OANU01000012">
    <property type="protein sequence ID" value="SNX47752.1"/>
    <property type="molecule type" value="Genomic_DNA"/>
</dbReference>
<feature type="signal peptide" evidence="1">
    <location>
        <begin position="1"/>
        <end position="18"/>
    </location>
</feature>
<evidence type="ECO:0000313" key="2">
    <source>
        <dbReference type="EMBL" id="SNX47752.1"/>
    </source>
</evidence>
<dbReference type="RefSeq" id="WP_096992993.1">
    <property type="nucleotide sequence ID" value="NZ_JBHSII010000006.1"/>
</dbReference>
<accession>A0A240EGG1</accession>
<evidence type="ECO:0008006" key="4">
    <source>
        <dbReference type="Google" id="ProtNLM"/>
    </source>
</evidence>
<sequence length="559" mass="62115">MKKLLLTSAIASLLSACGGDSVDTVGNDDTTNTTSQRSKYRALDGYLGGALVYADADGDMVADDDEYIGKTAADGTIDIDQKHTNYDIIVRAIANVTTDSDINGTVSESKEMIAKSGVRHITPLSTLAAIQNLTLNDLAADLGINPDEIDADFIANDYKNTHVLNRSINTLLYDNLKDTKQGKVAIKENAKKLVEHLQQYSYSNAELDDLVLTIENGSIITTTPDQLHNGSYDISTLDLAWEQKDFSVVTYTSDLSEQGFHPCYVREASDKSLIVTNCFSNKFIILDGSTGDIKAQSEQFGDMEITDWYLDREFVALIDSNDTTIYLDKNLQRANPDASELDYADAKVITTQRNVIYRGSDSEIANRLANANWLSYRNVRARSGEFSHYESDGAYYVYDKNGIETKYNTASEAELKSHILEFHNASGTGHTTVLEEINVDWITDDVFISSVNLDSNRVSNDYYYLTNRIGTFALGRMYGGSFQIGLDKHSVVYYSAYKGPGNENHVFKQFDMRTGQLINTWNATMTDYPANFYARLHTKSGITIVSDSYSTVLRLVTSK</sequence>
<dbReference type="PROSITE" id="PS51257">
    <property type="entry name" value="PROKAR_LIPOPROTEIN"/>
    <property type="match status" value="1"/>
</dbReference>
<keyword evidence="3" id="KW-1185">Reference proteome</keyword>
<dbReference type="Proteomes" id="UP000219336">
    <property type="component" value="Unassembled WGS sequence"/>
</dbReference>
<reference evidence="3" key="1">
    <citation type="submission" date="2016-06" db="EMBL/GenBank/DDBJ databases">
        <authorList>
            <person name="Rodrigo-Torres L."/>
            <person name="Arahal R.D."/>
            <person name="Lucena T."/>
        </authorList>
    </citation>
    <scope>NUCLEOTIDE SEQUENCE [LARGE SCALE GENOMIC DNA]</scope>
    <source>
        <strain evidence="3">CECT8203</strain>
    </source>
</reference>
<dbReference type="AlphaFoldDB" id="A0A240EGG1"/>
<dbReference type="OrthoDB" id="5869298at2"/>
<keyword evidence="1" id="KW-0732">Signal</keyword>
<organism evidence="2 3">
    <name type="scientific">Vibrio thalassae</name>
    <dbReference type="NCBI Taxonomy" id="1243014"/>
    <lineage>
        <taxon>Bacteria</taxon>
        <taxon>Pseudomonadati</taxon>
        <taxon>Pseudomonadota</taxon>
        <taxon>Gammaproteobacteria</taxon>
        <taxon>Vibrionales</taxon>
        <taxon>Vibrionaceae</taxon>
        <taxon>Vibrio</taxon>
    </lineage>
</organism>
<proteinExistence type="predicted"/>
<name>A0A240EGG1_9VIBR</name>
<gene>
    <name evidence="2" type="ORF">VTH8203_01367</name>
</gene>
<evidence type="ECO:0000313" key="3">
    <source>
        <dbReference type="Proteomes" id="UP000219336"/>
    </source>
</evidence>
<evidence type="ECO:0000256" key="1">
    <source>
        <dbReference type="SAM" id="SignalP"/>
    </source>
</evidence>
<feature type="chain" id="PRO_5012037523" description="Lipoprotein" evidence="1">
    <location>
        <begin position="19"/>
        <end position="559"/>
    </location>
</feature>